<dbReference type="PANTHER" id="PTHR23120:SF0">
    <property type="entry name" value="MAESTRO HEAT-LIKE REPEAT FAMILY MEMBER 1"/>
    <property type="match status" value="1"/>
</dbReference>
<reference evidence="1" key="1">
    <citation type="submission" date="2020-08" db="EMBL/GenBank/DDBJ databases">
        <title>Plant Genome Project.</title>
        <authorList>
            <person name="Zhang R.-G."/>
        </authorList>
    </citation>
    <scope>NUCLEOTIDE SEQUENCE</scope>
    <source>
        <strain evidence="1">WSP0</strain>
        <tissue evidence="1">Leaf</tissue>
    </source>
</reference>
<dbReference type="EMBL" id="JACTNZ010000003">
    <property type="protein sequence ID" value="KAG5557063.1"/>
    <property type="molecule type" value="Genomic_DNA"/>
</dbReference>
<keyword evidence="2" id="KW-1185">Reference proteome</keyword>
<organism evidence="1 2">
    <name type="scientific">Rhododendron griersonianum</name>
    <dbReference type="NCBI Taxonomy" id="479676"/>
    <lineage>
        <taxon>Eukaryota</taxon>
        <taxon>Viridiplantae</taxon>
        <taxon>Streptophyta</taxon>
        <taxon>Embryophyta</taxon>
        <taxon>Tracheophyta</taxon>
        <taxon>Spermatophyta</taxon>
        <taxon>Magnoliopsida</taxon>
        <taxon>eudicotyledons</taxon>
        <taxon>Gunneridae</taxon>
        <taxon>Pentapetalae</taxon>
        <taxon>asterids</taxon>
        <taxon>Ericales</taxon>
        <taxon>Ericaceae</taxon>
        <taxon>Ericoideae</taxon>
        <taxon>Rhodoreae</taxon>
        <taxon>Rhododendron</taxon>
    </lineage>
</organism>
<dbReference type="InterPro" id="IPR045206">
    <property type="entry name" value="Maestro_heat-like_prot"/>
</dbReference>
<dbReference type="Proteomes" id="UP000823749">
    <property type="component" value="Chromosome 3"/>
</dbReference>
<sequence length="189" mass="21740">MIRSCYFLFKVLDASWYMPDGQKNPLQEYKPMVFRIKMAWLFMMDREFSAHSSLVVNFLGAKWSQLMPLKQKFLSFFSDRAKMDDSDYIHIALVLMYGYAMRYAPSTVIEVRIDALVALALSACTTLVSVEPKLTIEIRNHAMKATLGFFALPNDPCDVVNPLVENLINLLSAILLTSFVEYKFKYFDG</sequence>
<accession>A0AAV6KWL3</accession>
<evidence type="ECO:0000313" key="1">
    <source>
        <dbReference type="EMBL" id="KAG5557063.1"/>
    </source>
</evidence>
<dbReference type="GO" id="GO:0005737">
    <property type="term" value="C:cytoplasm"/>
    <property type="evidence" value="ECO:0007669"/>
    <property type="project" value="TreeGrafter"/>
</dbReference>
<name>A0AAV6KWL3_9ERIC</name>
<gene>
    <name evidence="1" type="ORF">RHGRI_007350</name>
</gene>
<proteinExistence type="predicted"/>
<dbReference type="AlphaFoldDB" id="A0AAV6KWL3"/>
<dbReference type="PANTHER" id="PTHR23120">
    <property type="entry name" value="MAESTRO-RELATED HEAT DOMAIN-CONTAINING"/>
    <property type="match status" value="1"/>
</dbReference>
<comment type="caution">
    <text evidence="1">The sequence shown here is derived from an EMBL/GenBank/DDBJ whole genome shotgun (WGS) entry which is preliminary data.</text>
</comment>
<protein>
    <submittedName>
        <fullName evidence="1">Uncharacterized protein</fullName>
    </submittedName>
</protein>
<evidence type="ECO:0000313" key="2">
    <source>
        <dbReference type="Proteomes" id="UP000823749"/>
    </source>
</evidence>